<dbReference type="Proteomes" id="UP000008204">
    <property type="component" value="Chromosome"/>
</dbReference>
<dbReference type="KEGG" id="cyp:PCC8801_3987"/>
<accession>B7K5A0</accession>
<sequence length="164" mass="18163">MYHKILVAIDMSEMGQEVFKNALSLALPNKHNNVKLMLLHVLSGEEENSPLPIPVDLKQIYPAAGNDLTLETWREEWEEFKQTGLNMLGSHSEEATKLGVQTDYQQIPGTPGKMICQVASEWKADLIVIGHRGLSGLKELVLGSVSNYVLHHAPCSVLIVQPPN</sequence>
<dbReference type="PRINTS" id="PR01438">
    <property type="entry name" value="UNVRSLSTRESS"/>
</dbReference>
<dbReference type="InterPro" id="IPR014729">
    <property type="entry name" value="Rossmann-like_a/b/a_fold"/>
</dbReference>
<reference evidence="4" key="1">
    <citation type="journal article" date="2011" name="MBio">
        <title>Novel metabolic attributes of the genus Cyanothece, comprising a group of unicellular nitrogen-fixing Cyanobacteria.</title>
        <authorList>
            <person name="Bandyopadhyay A."/>
            <person name="Elvitigala T."/>
            <person name="Welsh E."/>
            <person name="Stockel J."/>
            <person name="Liberton M."/>
            <person name="Min H."/>
            <person name="Sherman L.A."/>
            <person name="Pakrasi H.B."/>
        </authorList>
    </citation>
    <scope>NUCLEOTIDE SEQUENCE [LARGE SCALE GENOMIC DNA]</scope>
    <source>
        <strain evidence="4">PCC 8801</strain>
    </source>
</reference>
<protein>
    <submittedName>
        <fullName evidence="3">UspA domain protein</fullName>
    </submittedName>
</protein>
<dbReference type="InterPro" id="IPR006016">
    <property type="entry name" value="UspA"/>
</dbReference>
<evidence type="ECO:0000256" key="1">
    <source>
        <dbReference type="ARBA" id="ARBA00008791"/>
    </source>
</evidence>
<dbReference type="Pfam" id="PF00582">
    <property type="entry name" value="Usp"/>
    <property type="match status" value="1"/>
</dbReference>
<dbReference type="OrthoDB" id="516822at2"/>
<dbReference type="STRING" id="41431.PCC8801_3987"/>
<organism evidence="3 4">
    <name type="scientific">Rippkaea orientalis (strain PCC 8801 / RF-1)</name>
    <name type="common">Cyanothece sp. (strain PCC 8801)</name>
    <dbReference type="NCBI Taxonomy" id="41431"/>
    <lineage>
        <taxon>Bacteria</taxon>
        <taxon>Bacillati</taxon>
        <taxon>Cyanobacteriota</taxon>
        <taxon>Cyanophyceae</taxon>
        <taxon>Oscillatoriophycideae</taxon>
        <taxon>Chroococcales</taxon>
        <taxon>Aphanothecaceae</taxon>
        <taxon>Rippkaea</taxon>
        <taxon>Rippkaea orientalis</taxon>
    </lineage>
</organism>
<dbReference type="SUPFAM" id="SSF52402">
    <property type="entry name" value="Adenine nucleotide alpha hydrolases-like"/>
    <property type="match status" value="1"/>
</dbReference>
<dbReference type="EMBL" id="CP001287">
    <property type="protein sequence ID" value="ACK67926.1"/>
    <property type="molecule type" value="Genomic_DNA"/>
</dbReference>
<dbReference type="PANTHER" id="PTHR46268:SF8">
    <property type="entry name" value="UNIVERSAL STRESS PROTEIN SLL1388"/>
    <property type="match status" value="1"/>
</dbReference>
<dbReference type="CDD" id="cd00293">
    <property type="entry name" value="USP-like"/>
    <property type="match status" value="1"/>
</dbReference>
<dbReference type="AlphaFoldDB" id="B7K5A0"/>
<proteinExistence type="inferred from homology"/>
<keyword evidence="4" id="KW-1185">Reference proteome</keyword>
<gene>
    <name evidence="3" type="ordered locus">PCC8801_3987</name>
</gene>
<evidence type="ECO:0000313" key="4">
    <source>
        <dbReference type="Proteomes" id="UP000008204"/>
    </source>
</evidence>
<evidence type="ECO:0000313" key="3">
    <source>
        <dbReference type="EMBL" id="ACK67926.1"/>
    </source>
</evidence>
<dbReference type="RefSeq" id="WP_012597180.1">
    <property type="nucleotide sequence ID" value="NC_011726.1"/>
</dbReference>
<dbReference type="HOGENOM" id="CLU_049301_16_1_3"/>
<dbReference type="InterPro" id="IPR006015">
    <property type="entry name" value="Universal_stress_UspA"/>
</dbReference>
<dbReference type="eggNOG" id="COG0589">
    <property type="taxonomic scope" value="Bacteria"/>
</dbReference>
<comment type="similarity">
    <text evidence="1">Belongs to the universal stress protein A family.</text>
</comment>
<feature type="domain" description="UspA" evidence="2">
    <location>
        <begin position="1"/>
        <end position="160"/>
    </location>
</feature>
<dbReference type="PANTHER" id="PTHR46268">
    <property type="entry name" value="STRESS RESPONSE PROTEIN NHAX"/>
    <property type="match status" value="1"/>
</dbReference>
<name>B7K5A0_RIPO1</name>
<evidence type="ECO:0000259" key="2">
    <source>
        <dbReference type="Pfam" id="PF00582"/>
    </source>
</evidence>
<dbReference type="Gene3D" id="3.40.50.620">
    <property type="entry name" value="HUPs"/>
    <property type="match status" value="1"/>
</dbReference>